<sequence length="327" mass="37637">MPHSPFSFPDVSSFPDAHLVFQFGEIWLGFRVSGYQNVVLGLGFTLPHFVLPWCLPASLSCFFFFLIIQKIKCQEYALKMYLNKSKLTSYHFNELSYGIFPNIIPLILCSALHYYPLSSLTYCLVSHRPHRAFHELCSPFFTQPTIITSSTSVPGFYFQTSPRLSKNYPQNCFELTSTSLEVKLLYSISNIIFPVFHQQEESNLKSEFPSLIKVEKSFSRFEYFDIQHVPAKLPSKLHLFASVDVLAQEKGHQKICWAFFEEVFFSVSSIETDSNSHTSDNPDGLGGCLGWKKPSVFSIFKLILWYIPCMGLNFHRQQLMNFTQNLT</sequence>
<dbReference type="VEuPathDB" id="FungiDB:VP01_5791g1"/>
<dbReference type="Proteomes" id="UP000037035">
    <property type="component" value="Unassembled WGS sequence"/>
</dbReference>
<keyword evidence="1" id="KW-0812">Transmembrane</keyword>
<organism evidence="2 3">
    <name type="scientific">Puccinia sorghi</name>
    <dbReference type="NCBI Taxonomy" id="27349"/>
    <lineage>
        <taxon>Eukaryota</taxon>
        <taxon>Fungi</taxon>
        <taxon>Dikarya</taxon>
        <taxon>Basidiomycota</taxon>
        <taxon>Pucciniomycotina</taxon>
        <taxon>Pucciniomycetes</taxon>
        <taxon>Pucciniales</taxon>
        <taxon>Pucciniaceae</taxon>
        <taxon>Puccinia</taxon>
    </lineage>
</organism>
<accession>A0A0L6UIZ7</accession>
<reference evidence="2 3" key="1">
    <citation type="submission" date="2015-08" db="EMBL/GenBank/DDBJ databases">
        <title>Next Generation Sequencing and Analysis of the Genome of Puccinia sorghi L Schw, the Causal Agent of Maize Common Rust.</title>
        <authorList>
            <person name="Rochi L."/>
            <person name="Burguener G."/>
            <person name="Darino M."/>
            <person name="Turjanski A."/>
            <person name="Kreff E."/>
            <person name="Dieguez M.J."/>
            <person name="Sacco F."/>
        </authorList>
    </citation>
    <scope>NUCLEOTIDE SEQUENCE [LARGE SCALE GENOMIC DNA]</scope>
    <source>
        <strain evidence="2 3">RO10H11247</strain>
    </source>
</reference>
<dbReference type="EMBL" id="LAVV01011042">
    <property type="protein sequence ID" value="KNZ48257.1"/>
    <property type="molecule type" value="Genomic_DNA"/>
</dbReference>
<keyword evidence="3" id="KW-1185">Reference proteome</keyword>
<comment type="caution">
    <text evidence="2">The sequence shown here is derived from an EMBL/GenBank/DDBJ whole genome shotgun (WGS) entry which is preliminary data.</text>
</comment>
<evidence type="ECO:0000313" key="3">
    <source>
        <dbReference type="Proteomes" id="UP000037035"/>
    </source>
</evidence>
<dbReference type="AlphaFoldDB" id="A0A0L6UIZ7"/>
<keyword evidence="1" id="KW-1133">Transmembrane helix</keyword>
<keyword evidence="1" id="KW-0472">Membrane</keyword>
<protein>
    <submittedName>
        <fullName evidence="2">Uncharacterized protein</fullName>
    </submittedName>
</protein>
<evidence type="ECO:0000256" key="1">
    <source>
        <dbReference type="SAM" id="Phobius"/>
    </source>
</evidence>
<gene>
    <name evidence="2" type="ORF">VP01_5791g1</name>
</gene>
<feature type="transmembrane region" description="Helical" evidence="1">
    <location>
        <begin position="50"/>
        <end position="71"/>
    </location>
</feature>
<feature type="transmembrane region" description="Helical" evidence="1">
    <location>
        <begin position="92"/>
        <end position="115"/>
    </location>
</feature>
<name>A0A0L6UIZ7_9BASI</name>
<proteinExistence type="predicted"/>
<evidence type="ECO:0000313" key="2">
    <source>
        <dbReference type="EMBL" id="KNZ48257.1"/>
    </source>
</evidence>